<organism evidence="1 2">
    <name type="scientific">Cinnamomum micranthum f. kanehirae</name>
    <dbReference type="NCBI Taxonomy" id="337451"/>
    <lineage>
        <taxon>Eukaryota</taxon>
        <taxon>Viridiplantae</taxon>
        <taxon>Streptophyta</taxon>
        <taxon>Embryophyta</taxon>
        <taxon>Tracheophyta</taxon>
        <taxon>Spermatophyta</taxon>
        <taxon>Magnoliopsida</taxon>
        <taxon>Magnoliidae</taxon>
        <taxon>Laurales</taxon>
        <taxon>Lauraceae</taxon>
        <taxon>Cinnamomum</taxon>
    </lineage>
</organism>
<dbReference type="EMBL" id="QPKB01000004">
    <property type="protein sequence ID" value="RWR83544.1"/>
    <property type="molecule type" value="Genomic_DNA"/>
</dbReference>
<evidence type="ECO:0000313" key="1">
    <source>
        <dbReference type="EMBL" id="RWR83544.1"/>
    </source>
</evidence>
<accession>A0A3S3P5L4</accession>
<keyword evidence="2" id="KW-1185">Reference proteome</keyword>
<comment type="caution">
    <text evidence="1">The sequence shown here is derived from an EMBL/GenBank/DDBJ whole genome shotgun (WGS) entry which is preliminary data.</text>
</comment>
<reference evidence="1 2" key="1">
    <citation type="journal article" date="2019" name="Nat. Plants">
        <title>Stout camphor tree genome fills gaps in understanding of flowering plant genome evolution.</title>
        <authorList>
            <person name="Chaw S.M."/>
            <person name="Liu Y.C."/>
            <person name="Wu Y.W."/>
            <person name="Wang H.Y."/>
            <person name="Lin C.I."/>
            <person name="Wu C.S."/>
            <person name="Ke H.M."/>
            <person name="Chang L.Y."/>
            <person name="Hsu C.Y."/>
            <person name="Yang H.T."/>
            <person name="Sudianto E."/>
            <person name="Hsu M.H."/>
            <person name="Wu K.P."/>
            <person name="Wang L.N."/>
            <person name="Leebens-Mack J.H."/>
            <person name="Tsai I.J."/>
        </authorList>
    </citation>
    <scope>NUCLEOTIDE SEQUENCE [LARGE SCALE GENOMIC DNA]</scope>
    <source>
        <strain evidence="2">cv. Chaw 1501</strain>
        <tissue evidence="1">Young leaves</tissue>
    </source>
</reference>
<sequence length="136" mass="15281">MCYSLGHSSHTVTAPIFWRELICGNLHEPRAISLYSSLVLNGSTTLGIDEDLVALLGRFSPVSGTPIQLYDILLGRRHQIVVLHLYSLHSHSANNSLPPTGQVYVTRRRKMFYCVHHMGWYLTTISTTITTAIPKF</sequence>
<proteinExistence type="predicted"/>
<name>A0A3S3P5L4_9MAGN</name>
<evidence type="ECO:0000313" key="2">
    <source>
        <dbReference type="Proteomes" id="UP000283530"/>
    </source>
</evidence>
<gene>
    <name evidence="1" type="ORF">CKAN_01230200</name>
</gene>
<dbReference type="Proteomes" id="UP000283530">
    <property type="component" value="Unassembled WGS sequence"/>
</dbReference>
<dbReference type="AlphaFoldDB" id="A0A3S3P5L4"/>
<protein>
    <submittedName>
        <fullName evidence="1">Uncharacterized protein</fullName>
    </submittedName>
</protein>